<dbReference type="Proteomes" id="UP000244911">
    <property type="component" value="Unassembled WGS sequence"/>
</dbReference>
<keyword evidence="2" id="KW-1185">Reference proteome</keyword>
<gene>
    <name evidence="1" type="ORF">ALP8811_00130</name>
</gene>
<evidence type="ECO:0000313" key="2">
    <source>
        <dbReference type="Proteomes" id="UP000244911"/>
    </source>
</evidence>
<proteinExistence type="predicted"/>
<dbReference type="PROSITE" id="PS51257">
    <property type="entry name" value="PROKAR_LIPOPROTEIN"/>
    <property type="match status" value="1"/>
</dbReference>
<sequence>MIRALLITALLGLAACGADGEPIRPGSAEDVAAQ</sequence>
<dbReference type="EMBL" id="OMOI01000001">
    <property type="protein sequence ID" value="SPF75145.1"/>
    <property type="molecule type" value="Genomic_DNA"/>
</dbReference>
<organism evidence="1 2">
    <name type="scientific">Aliiroseovarius pelagivivens</name>
    <dbReference type="NCBI Taxonomy" id="1639690"/>
    <lineage>
        <taxon>Bacteria</taxon>
        <taxon>Pseudomonadati</taxon>
        <taxon>Pseudomonadota</taxon>
        <taxon>Alphaproteobacteria</taxon>
        <taxon>Rhodobacterales</taxon>
        <taxon>Paracoccaceae</taxon>
        <taxon>Aliiroseovarius</taxon>
    </lineage>
</organism>
<reference evidence="1 2" key="1">
    <citation type="submission" date="2018-03" db="EMBL/GenBank/DDBJ databases">
        <authorList>
            <person name="Keele B.F."/>
        </authorList>
    </citation>
    <scope>NUCLEOTIDE SEQUENCE [LARGE SCALE GENOMIC DNA]</scope>
    <source>
        <strain evidence="1 2">CECT 8811</strain>
    </source>
</reference>
<accession>A0A2R8AGK1</accession>
<protein>
    <submittedName>
        <fullName evidence="1">Uncharacterized protein</fullName>
    </submittedName>
</protein>
<name>A0A2R8AGK1_9RHOB</name>
<evidence type="ECO:0000313" key="1">
    <source>
        <dbReference type="EMBL" id="SPF75145.1"/>
    </source>
</evidence>
<dbReference type="AlphaFoldDB" id="A0A2R8AGK1"/>